<keyword evidence="1" id="KW-0677">Repeat</keyword>
<reference evidence="6" key="3">
    <citation type="submission" date="2025-09" db="UniProtKB">
        <authorList>
            <consortium name="Ensembl"/>
        </authorList>
    </citation>
    <scope>IDENTIFICATION</scope>
    <source>
        <strain evidence="6">breed Abyssinian</strain>
    </source>
</reference>
<feature type="domain" description="Fibronectin type-III" evidence="5">
    <location>
        <begin position="509"/>
        <end position="604"/>
    </location>
</feature>
<dbReference type="CDD" id="cd00096">
    <property type="entry name" value="Ig"/>
    <property type="match status" value="1"/>
</dbReference>
<dbReference type="InterPro" id="IPR003598">
    <property type="entry name" value="Ig_sub2"/>
</dbReference>
<dbReference type="PANTHER" id="PTHR13817">
    <property type="entry name" value="TITIN"/>
    <property type="match status" value="1"/>
</dbReference>
<dbReference type="PRINTS" id="PR00014">
    <property type="entry name" value="FNTYPEIII"/>
</dbReference>
<reference evidence="6 7" key="1">
    <citation type="submission" date="2021-02" db="EMBL/GenBank/DDBJ databases">
        <title>Safari Cat Assemblies.</title>
        <authorList>
            <person name="Bredemeyer K.R."/>
            <person name="Murphy W.J."/>
        </authorList>
    </citation>
    <scope>NUCLEOTIDE SEQUENCE [LARGE SCALE GENOMIC DNA]</scope>
</reference>
<dbReference type="InterPro" id="IPR036179">
    <property type="entry name" value="Ig-like_dom_sf"/>
</dbReference>
<dbReference type="Proteomes" id="UP000823872">
    <property type="component" value="Chromosome B1"/>
</dbReference>
<feature type="domain" description="Ig-like" evidence="4">
    <location>
        <begin position="262"/>
        <end position="350"/>
    </location>
</feature>
<feature type="domain" description="Fibronectin type-III" evidence="5">
    <location>
        <begin position="610"/>
        <end position="703"/>
    </location>
</feature>
<sequence length="1358" mass="152889">MSLAAVPFYQKRHKHFDQSYRNVQTRYLLDEYAAKKHTSTQSSVQRKSSSQRASGQTALGTTCSICAKRVSTELEEEEQDKKRRYQSLVASYGEAKRQRFLRELAEMEENVHLARSQAQHQLDRYAIQQMVEDKLAGERHSYEERMRRAPEILVRLRSHTVWERMSVKLCFTVQGFPTPVVQWYKDGSLICQAGEPGKYRIESKYGVHTLEINRANFDDTATYSAVATNGYGQVSTNAAVVVRRFHGDEEPFRSVGLPIGLPPSSVIPYMHFDVQFLEKFGVTFRREGETVTLKCTLLVTPELKRVQPRAEWYRDDVLVKESKWTKMFFGEGQASLSFSHLNKDDEGLYTLRIVSRGGISEHSAFLFVCDADPLVTGAPGAPMDLRCYDANRDYVIVTWKPPNTTMESPVIGYFIDRCEVGTDNWVQCNDAPVKICKYPVTGLFEGRSYIFRVRAVNSAGISRPSRVSEAVAALDPVDLRRLQAVHLEGDKEVVMYQDDLEGDVQIPGPPTNVHASEISRTYVVLSWDPPTPRGKEPLMYFIEKSVVGSGSWQRVNAQTAVRSPRYAVFDLAEGKPYVFRVLSANKHGLSEPSEITAPIQAQDMIAVPSAPGRVLASRNTKTSVVVRWDRPKQEDDLLGYYVDCSVAGSNVWEPCNHKPIGYNRFVVHGLTTGEQYVFRVKAVNAVGTSENSQESDVIKVQAALTVPSHPYGVTLLNCDGHSMTLGWKVPRFSGGAPILGYYVDKREAQHKNWHEVNSSPVKERILTVCSLHQGKTYVFRVRAVNASGVGRPSDTSEPVLVEARPGTKEISAGVDEEGNIYLSFDCQEMTDASQFTWCKAYEEVGDDGKFRIETVGDHSKLYFKKPDKEDLGTYSVSVSDTDGVSSSFVLDEEELERLMALSNEIKNPTIPLKSELAYEIFDKGQVRFWLQAEHLSPDASYRFIINDREVSDSEKHRIKCDKATGIIEMVMDRFTIENEGTYTVQIHDGKAKSQSSLVLIGDAFKAILDEAEFQRKEFLRKQGPHFAEYLHWDVTDECEVRLVCKVANTKKDTVFKWLKDDVLYETETLPDLEKGVCQLLIPKLSKKDLGEYKATLKDDRGQDVSVLEIAGKVYEDMVLAMSRVCGASASPLKVLCTPEGIRLQCFMKYFTEEMKANWYHKDAKIASSEHMRVGGTEDMAWLQICEPTEKDKGKYTFEIYDGKDNHHRSLDLSGQAFDEAFAEFQQLKAAAFAEKNRGKVIGGLPDVVTIMEGKTLNLTCTVFGNPDPEVVWFKNDKDIELSEHFSVKVEQAKYVSMTIKGVTSEDSGKYSINVKNKYGGEKIDVTVSVYKYGEKIPDVAPPQQAKPKLIPASASMTE</sequence>
<dbReference type="SUPFAM" id="SSF48726">
    <property type="entry name" value="Immunoglobulin"/>
    <property type="match status" value="6"/>
</dbReference>
<dbReference type="SUPFAM" id="SSF49265">
    <property type="entry name" value="Fibronectin type III"/>
    <property type="match status" value="3"/>
</dbReference>
<dbReference type="InterPro" id="IPR007110">
    <property type="entry name" value="Ig-like_dom"/>
</dbReference>
<dbReference type="Pfam" id="PF07679">
    <property type="entry name" value="I-set"/>
    <property type="match status" value="3"/>
</dbReference>
<feature type="domain" description="Ig-like" evidence="4">
    <location>
        <begin position="798"/>
        <end position="896"/>
    </location>
</feature>
<dbReference type="InterPro" id="IPR003599">
    <property type="entry name" value="Ig_sub"/>
</dbReference>
<dbReference type="InterPro" id="IPR050964">
    <property type="entry name" value="Striated_Muscle_Regulatory"/>
</dbReference>
<evidence type="ECO:0000259" key="4">
    <source>
        <dbReference type="PROSITE" id="PS50835"/>
    </source>
</evidence>
<dbReference type="PANTHER" id="PTHR13817:SF22">
    <property type="entry name" value="MYOMESIN-2"/>
    <property type="match status" value="1"/>
</dbReference>
<dbReference type="InterPro" id="IPR036116">
    <property type="entry name" value="FN3_sf"/>
</dbReference>
<dbReference type="SMART" id="SM00408">
    <property type="entry name" value="IGc2"/>
    <property type="match status" value="3"/>
</dbReference>
<dbReference type="GeneTree" id="ENSGT00940000157057"/>
<evidence type="ECO:0000313" key="6">
    <source>
        <dbReference type="Ensembl" id="ENSFCTP00005002205.1"/>
    </source>
</evidence>
<reference evidence="6" key="2">
    <citation type="submission" date="2025-08" db="UniProtKB">
        <authorList>
            <consortium name="Ensembl"/>
        </authorList>
    </citation>
    <scope>IDENTIFICATION</scope>
    <source>
        <strain evidence="6">breed Abyssinian</strain>
    </source>
</reference>
<name>A0ABI7VVS8_FELCA</name>
<dbReference type="SMART" id="SM00409">
    <property type="entry name" value="IG"/>
    <property type="match status" value="5"/>
</dbReference>
<dbReference type="PROSITE" id="PS50835">
    <property type="entry name" value="IG_LIKE"/>
    <property type="match status" value="5"/>
</dbReference>
<evidence type="ECO:0000256" key="3">
    <source>
        <dbReference type="SAM" id="Coils"/>
    </source>
</evidence>
<dbReference type="SMART" id="SM00060">
    <property type="entry name" value="FN3"/>
    <property type="match status" value="4"/>
</dbReference>
<dbReference type="Ensembl" id="ENSFCTT00005003739.1">
    <property type="protein sequence ID" value="ENSFCTP00005002205.1"/>
    <property type="gene ID" value="ENSFCTG00005001464.1"/>
</dbReference>
<feature type="domain" description="Ig-like" evidence="4">
    <location>
        <begin position="150"/>
        <end position="241"/>
    </location>
</feature>
<feature type="domain" description="Ig-like" evidence="4">
    <location>
        <begin position="1252"/>
        <end position="1328"/>
    </location>
</feature>
<dbReference type="InterPro" id="IPR003961">
    <property type="entry name" value="FN3_dom"/>
</dbReference>
<accession>A0ABI7VVS8</accession>
<dbReference type="Pfam" id="PF00041">
    <property type="entry name" value="fn3"/>
    <property type="match status" value="4"/>
</dbReference>
<evidence type="ECO:0000313" key="7">
    <source>
        <dbReference type="Proteomes" id="UP000823872"/>
    </source>
</evidence>
<evidence type="ECO:0000259" key="5">
    <source>
        <dbReference type="PROSITE" id="PS50853"/>
    </source>
</evidence>
<feature type="domain" description="Fibronectin type-III" evidence="5">
    <location>
        <begin position="381"/>
        <end position="475"/>
    </location>
</feature>
<keyword evidence="3" id="KW-0175">Coiled coil</keyword>
<dbReference type="CDD" id="cd05891">
    <property type="entry name" value="IgI_M-protein_C"/>
    <property type="match status" value="1"/>
</dbReference>
<organism evidence="6 7">
    <name type="scientific">Felis catus</name>
    <name type="common">Cat</name>
    <name type="synonym">Felis silvestris catus</name>
    <dbReference type="NCBI Taxonomy" id="9685"/>
    <lineage>
        <taxon>Eukaryota</taxon>
        <taxon>Metazoa</taxon>
        <taxon>Chordata</taxon>
        <taxon>Craniata</taxon>
        <taxon>Vertebrata</taxon>
        <taxon>Euteleostomi</taxon>
        <taxon>Mammalia</taxon>
        <taxon>Eutheria</taxon>
        <taxon>Laurasiatheria</taxon>
        <taxon>Carnivora</taxon>
        <taxon>Feliformia</taxon>
        <taxon>Felidae</taxon>
        <taxon>Felinae</taxon>
        <taxon>Felis</taxon>
    </lineage>
</organism>
<dbReference type="CDD" id="cd00063">
    <property type="entry name" value="FN3"/>
    <property type="match status" value="4"/>
</dbReference>
<dbReference type="InterPro" id="IPR013783">
    <property type="entry name" value="Ig-like_fold"/>
</dbReference>
<gene>
    <name evidence="6" type="primary">MYOM2</name>
</gene>
<dbReference type="Gene3D" id="2.60.40.10">
    <property type="entry name" value="Immunoglobulins"/>
    <property type="match status" value="11"/>
</dbReference>
<dbReference type="PROSITE" id="PS50853">
    <property type="entry name" value="FN3"/>
    <property type="match status" value="4"/>
</dbReference>
<feature type="coiled-coil region" evidence="3">
    <location>
        <begin position="97"/>
        <end position="124"/>
    </location>
</feature>
<evidence type="ECO:0000256" key="1">
    <source>
        <dbReference type="ARBA" id="ARBA00022737"/>
    </source>
</evidence>
<keyword evidence="7" id="KW-1185">Reference proteome</keyword>
<feature type="domain" description="Fibronectin type-III" evidence="5">
    <location>
        <begin position="706"/>
        <end position="806"/>
    </location>
</feature>
<dbReference type="InterPro" id="IPR013098">
    <property type="entry name" value="Ig_I-set"/>
</dbReference>
<protein>
    <submittedName>
        <fullName evidence="6">Myomesin 2</fullName>
    </submittedName>
</protein>
<dbReference type="CDD" id="cd20951">
    <property type="entry name" value="IgI_titin_I1-like"/>
    <property type="match status" value="1"/>
</dbReference>
<proteinExistence type="predicted"/>
<evidence type="ECO:0000256" key="2">
    <source>
        <dbReference type="ARBA" id="ARBA00023319"/>
    </source>
</evidence>
<keyword evidence="2" id="KW-0393">Immunoglobulin domain</keyword>
<feature type="domain" description="Ig-like" evidence="4">
    <location>
        <begin position="1024"/>
        <end position="1105"/>
    </location>
</feature>